<feature type="compositionally biased region" description="Polar residues" evidence="3">
    <location>
        <begin position="135"/>
        <end position="149"/>
    </location>
</feature>
<feature type="signal peptide" evidence="4">
    <location>
        <begin position="1"/>
        <end position="41"/>
    </location>
</feature>
<feature type="compositionally biased region" description="Low complexity" evidence="3">
    <location>
        <begin position="300"/>
        <end position="317"/>
    </location>
</feature>
<accession>A0A1E7KFJ4</accession>
<dbReference type="InterPro" id="IPR011055">
    <property type="entry name" value="Dup_hybrid_motif"/>
</dbReference>
<feature type="region of interest" description="Disordered" evidence="3">
    <location>
        <begin position="218"/>
        <end position="317"/>
    </location>
</feature>
<dbReference type="OrthoDB" id="5244067at2"/>
<dbReference type="Pfam" id="PF01551">
    <property type="entry name" value="Peptidase_M23"/>
    <property type="match status" value="1"/>
</dbReference>
<dbReference type="Pfam" id="PF01476">
    <property type="entry name" value="LysM"/>
    <property type="match status" value="1"/>
</dbReference>
<dbReference type="InterPro" id="IPR036779">
    <property type="entry name" value="LysM_dom_sf"/>
</dbReference>
<protein>
    <submittedName>
        <fullName evidence="6">Peptidase</fullName>
    </submittedName>
</protein>
<evidence type="ECO:0000313" key="6">
    <source>
        <dbReference type="EMBL" id="OEV02676.1"/>
    </source>
</evidence>
<dbReference type="Gene3D" id="1.10.530.10">
    <property type="match status" value="1"/>
</dbReference>
<comment type="caution">
    <text evidence="6">The sequence shown here is derived from an EMBL/GenBank/DDBJ whole genome shotgun (WGS) entry which is preliminary data.</text>
</comment>
<feature type="compositionally biased region" description="Low complexity" evidence="3">
    <location>
        <begin position="230"/>
        <end position="279"/>
    </location>
</feature>
<sequence>MSARGRHRRPRTQRLARAAAVLTAGGAGLALPLMGAGSANAASVDTWDKVAQCESTGDWSINTGNGYYGGLQFSQSTWEGYGGTEYAATADQATKEQQITIAEKVLAEQGPGAWPKCGPEAGLTQNSGDPGVNPDSGTEEQGSQDTADSGAQAEQPKAPEQPAEQPKAQAESDDSKGSSDSPSSDRYTVTSGDTLFKIAKAHGVEGGWEQVYDDNREVVGDNPNLIYPDQQLSLSGSGQAQPSGDTGSQAPAPEKAPAQQSDSGNAEAPEAPETPAQDAEAQDSGSEQDDSGGFQAPVDSGTSTAYGASGSSWSSGSHTGVDFSASSGTPVKAVTDGQVVSAGWSGSYGNEVVIQHADGKYSQYAHLSSLSVSAGQSVNAGDQLGLSGSTGNSTGPHLHFEVRTGPDYGSDIDPVAYLQENGVTL</sequence>
<dbReference type="PANTHER" id="PTHR21666">
    <property type="entry name" value="PEPTIDASE-RELATED"/>
    <property type="match status" value="1"/>
</dbReference>
<organism evidence="6 7">
    <name type="scientific">Streptomyces oceani</name>
    <dbReference type="NCBI Taxonomy" id="1075402"/>
    <lineage>
        <taxon>Bacteria</taxon>
        <taxon>Bacillati</taxon>
        <taxon>Actinomycetota</taxon>
        <taxon>Actinomycetes</taxon>
        <taxon>Kitasatosporales</taxon>
        <taxon>Streptomycetaceae</taxon>
        <taxon>Streptomyces</taxon>
    </lineage>
</organism>
<comment type="similarity">
    <text evidence="1">Belongs to the transglycosylase family. Rpf subfamily.</text>
</comment>
<dbReference type="Pfam" id="PF06737">
    <property type="entry name" value="Transglycosylas"/>
    <property type="match status" value="1"/>
</dbReference>
<proteinExistence type="inferred from homology"/>
<dbReference type="InterPro" id="IPR016047">
    <property type="entry name" value="M23ase_b-sheet_dom"/>
</dbReference>
<dbReference type="FunFam" id="2.70.70.10:FF:000013">
    <property type="entry name" value="Peptidase family M23"/>
    <property type="match status" value="1"/>
</dbReference>
<dbReference type="InterPro" id="IPR018392">
    <property type="entry name" value="LysM"/>
</dbReference>
<dbReference type="STRING" id="1075402.AN216_14390"/>
<keyword evidence="2" id="KW-0378">Hydrolase</keyword>
<dbReference type="InterPro" id="IPR010618">
    <property type="entry name" value="RPF"/>
</dbReference>
<evidence type="ECO:0000256" key="3">
    <source>
        <dbReference type="SAM" id="MobiDB-lite"/>
    </source>
</evidence>
<dbReference type="RefSeq" id="WP_070197052.1">
    <property type="nucleotide sequence ID" value="NZ_LJGU01000127.1"/>
</dbReference>
<feature type="domain" description="LysM" evidence="5">
    <location>
        <begin position="185"/>
        <end position="234"/>
    </location>
</feature>
<dbReference type="AlphaFoldDB" id="A0A1E7KFJ4"/>
<dbReference type="Proteomes" id="UP000176101">
    <property type="component" value="Unassembled WGS sequence"/>
</dbReference>
<reference evidence="6 7" key="1">
    <citation type="journal article" date="2016" name="Front. Microbiol.">
        <title>Comparative Genomics Analysis of Streptomyces Species Reveals Their Adaptation to the Marine Environment and Their Diversity at the Genomic Level.</title>
        <authorList>
            <person name="Tian X."/>
            <person name="Zhang Z."/>
            <person name="Yang T."/>
            <person name="Chen M."/>
            <person name="Li J."/>
            <person name="Chen F."/>
            <person name="Yang J."/>
            <person name="Li W."/>
            <person name="Zhang B."/>
            <person name="Zhang Z."/>
            <person name="Wu J."/>
            <person name="Zhang C."/>
            <person name="Long L."/>
            <person name="Xiao J."/>
        </authorList>
    </citation>
    <scope>NUCLEOTIDE SEQUENCE [LARGE SCALE GENOMIC DNA]</scope>
    <source>
        <strain evidence="6 7">SCSIO 02100</strain>
    </source>
</reference>
<dbReference type="InterPro" id="IPR050570">
    <property type="entry name" value="Cell_wall_metabolism_enzyme"/>
</dbReference>
<gene>
    <name evidence="6" type="ORF">AN216_14390</name>
</gene>
<keyword evidence="7" id="KW-1185">Reference proteome</keyword>
<dbReference type="SUPFAM" id="SSF53955">
    <property type="entry name" value="Lysozyme-like"/>
    <property type="match status" value="1"/>
</dbReference>
<dbReference type="EMBL" id="LJGU01000127">
    <property type="protein sequence ID" value="OEV02676.1"/>
    <property type="molecule type" value="Genomic_DNA"/>
</dbReference>
<feature type="compositionally biased region" description="Low complexity" evidence="3">
    <location>
        <begin position="151"/>
        <end position="169"/>
    </location>
</feature>
<evidence type="ECO:0000256" key="1">
    <source>
        <dbReference type="ARBA" id="ARBA00010830"/>
    </source>
</evidence>
<dbReference type="GO" id="GO:0004222">
    <property type="term" value="F:metalloendopeptidase activity"/>
    <property type="evidence" value="ECO:0007669"/>
    <property type="project" value="TreeGrafter"/>
</dbReference>
<dbReference type="CDD" id="cd12797">
    <property type="entry name" value="M23_peptidase"/>
    <property type="match status" value="1"/>
</dbReference>
<feature type="region of interest" description="Disordered" evidence="3">
    <location>
        <begin position="110"/>
        <end position="189"/>
    </location>
</feature>
<dbReference type="Gene3D" id="2.70.70.10">
    <property type="entry name" value="Glucose Permease (Domain IIA)"/>
    <property type="match status" value="1"/>
</dbReference>
<dbReference type="SMART" id="SM00257">
    <property type="entry name" value="LysM"/>
    <property type="match status" value="1"/>
</dbReference>
<evidence type="ECO:0000256" key="4">
    <source>
        <dbReference type="SAM" id="SignalP"/>
    </source>
</evidence>
<evidence type="ECO:0000313" key="7">
    <source>
        <dbReference type="Proteomes" id="UP000176101"/>
    </source>
</evidence>
<dbReference type="PATRIC" id="fig|1075402.3.peg.1778"/>
<dbReference type="SUPFAM" id="SSF54106">
    <property type="entry name" value="LysM domain"/>
    <property type="match status" value="1"/>
</dbReference>
<name>A0A1E7KFJ4_9ACTN</name>
<dbReference type="CDD" id="cd00118">
    <property type="entry name" value="LysM"/>
    <property type="match status" value="1"/>
</dbReference>
<evidence type="ECO:0000256" key="2">
    <source>
        <dbReference type="ARBA" id="ARBA00022801"/>
    </source>
</evidence>
<evidence type="ECO:0000259" key="5">
    <source>
        <dbReference type="PROSITE" id="PS51782"/>
    </source>
</evidence>
<dbReference type="InterPro" id="IPR023346">
    <property type="entry name" value="Lysozyme-like_dom_sf"/>
</dbReference>
<dbReference type="SUPFAM" id="SSF51261">
    <property type="entry name" value="Duplicated hybrid motif"/>
    <property type="match status" value="1"/>
</dbReference>
<dbReference type="PANTHER" id="PTHR21666:SF270">
    <property type="entry name" value="MUREIN HYDROLASE ACTIVATOR ENVC"/>
    <property type="match status" value="1"/>
</dbReference>
<dbReference type="CDD" id="cd13925">
    <property type="entry name" value="RPF"/>
    <property type="match status" value="1"/>
</dbReference>
<dbReference type="PROSITE" id="PS51782">
    <property type="entry name" value="LYSM"/>
    <property type="match status" value="1"/>
</dbReference>
<feature type="chain" id="PRO_5009196472" evidence="4">
    <location>
        <begin position="42"/>
        <end position="425"/>
    </location>
</feature>
<dbReference type="Gene3D" id="3.10.350.10">
    <property type="entry name" value="LysM domain"/>
    <property type="match status" value="1"/>
</dbReference>
<keyword evidence="4" id="KW-0732">Signal</keyword>